<evidence type="ECO:0000313" key="12">
    <source>
        <dbReference type="Proteomes" id="UP000533476"/>
    </source>
</evidence>
<dbReference type="InterPro" id="IPR006312">
    <property type="entry name" value="TatA/E"/>
</dbReference>
<organism evidence="11 12">
    <name type="scientific">Sulfobacillus harzensis</name>
    <dbReference type="NCBI Taxonomy" id="2729629"/>
    <lineage>
        <taxon>Bacteria</taxon>
        <taxon>Bacillati</taxon>
        <taxon>Bacillota</taxon>
        <taxon>Clostridia</taxon>
        <taxon>Eubacteriales</taxon>
        <taxon>Clostridiales Family XVII. Incertae Sedis</taxon>
        <taxon>Sulfobacillus</taxon>
    </lineage>
</organism>
<evidence type="ECO:0000256" key="4">
    <source>
        <dbReference type="ARBA" id="ARBA00022692"/>
    </source>
</evidence>
<keyword evidence="8 9" id="KW-0472">Membrane</keyword>
<dbReference type="NCBIfam" id="NF011430">
    <property type="entry name" value="PRK14861.1"/>
    <property type="match status" value="1"/>
</dbReference>
<feature type="transmembrane region" description="Helical" evidence="9">
    <location>
        <begin position="45"/>
        <end position="62"/>
    </location>
</feature>
<dbReference type="HAMAP" id="MF_00236">
    <property type="entry name" value="TatA_E"/>
    <property type="match status" value="1"/>
</dbReference>
<evidence type="ECO:0000256" key="7">
    <source>
        <dbReference type="ARBA" id="ARBA00023010"/>
    </source>
</evidence>
<keyword evidence="5 9" id="KW-0653">Protein transport</keyword>
<dbReference type="Pfam" id="PF02416">
    <property type="entry name" value="TatA_B_E"/>
    <property type="match status" value="1"/>
</dbReference>
<evidence type="ECO:0000256" key="3">
    <source>
        <dbReference type="ARBA" id="ARBA00022475"/>
    </source>
</evidence>
<sequence length="117" mass="13302">MRKELPTRRFWHARQIHSYCQSVHDILKDNVEGESFAERSTAVDLFSPLHIIILLVIALLVFGPKRLPEIGSGLGKSIREFKQSMNGMMTSEPKETPREPGQEYPAQVVVTDENTPK</sequence>
<name>A0A7Y0L3M0_9FIRM</name>
<keyword evidence="4 9" id="KW-0812">Transmembrane</keyword>
<comment type="similarity">
    <text evidence="9">Belongs to the TatA/E family.</text>
</comment>
<dbReference type="PANTHER" id="PTHR42982">
    <property type="entry name" value="SEC-INDEPENDENT PROTEIN TRANSLOCASE PROTEIN TATA"/>
    <property type="match status" value="1"/>
</dbReference>
<keyword evidence="6 9" id="KW-1133">Transmembrane helix</keyword>
<comment type="function">
    <text evidence="9">Part of the twin-arginine translocation (Tat) system that transports large folded proteins containing a characteristic twin-arginine motif in their signal peptide across membranes. TatA could form the protein-conducting channel of the Tat system.</text>
</comment>
<evidence type="ECO:0000256" key="2">
    <source>
        <dbReference type="ARBA" id="ARBA00022448"/>
    </source>
</evidence>
<evidence type="ECO:0000256" key="6">
    <source>
        <dbReference type="ARBA" id="ARBA00022989"/>
    </source>
</evidence>
<dbReference type="NCBIfam" id="TIGR01411">
    <property type="entry name" value="tatAE"/>
    <property type="match status" value="1"/>
</dbReference>
<dbReference type="EMBL" id="JABBVZ010000012">
    <property type="protein sequence ID" value="NMP21795.1"/>
    <property type="molecule type" value="Genomic_DNA"/>
</dbReference>
<dbReference type="GO" id="GO:0043953">
    <property type="term" value="P:protein transport by the Tat complex"/>
    <property type="evidence" value="ECO:0007669"/>
    <property type="project" value="UniProtKB-UniRule"/>
</dbReference>
<keyword evidence="12" id="KW-1185">Reference proteome</keyword>
<comment type="subunit">
    <text evidence="9">Forms a complex with TatC.</text>
</comment>
<evidence type="ECO:0000313" key="11">
    <source>
        <dbReference type="EMBL" id="NMP21795.1"/>
    </source>
</evidence>
<accession>A0A7Y0L3M0</accession>
<feature type="compositionally biased region" description="Basic and acidic residues" evidence="10">
    <location>
        <begin position="92"/>
        <end position="101"/>
    </location>
</feature>
<evidence type="ECO:0000256" key="1">
    <source>
        <dbReference type="ARBA" id="ARBA00004162"/>
    </source>
</evidence>
<keyword evidence="7 9" id="KW-0811">Translocation</keyword>
<protein>
    <recommendedName>
        <fullName evidence="9">Sec-independent protein translocase protein TatA</fullName>
    </recommendedName>
</protein>
<evidence type="ECO:0000256" key="10">
    <source>
        <dbReference type="SAM" id="MobiDB-lite"/>
    </source>
</evidence>
<dbReference type="AlphaFoldDB" id="A0A7Y0L3M0"/>
<gene>
    <name evidence="9 11" type="primary">tatA</name>
    <name evidence="11" type="ORF">HIJ39_05440</name>
</gene>
<reference evidence="11 12" key="1">
    <citation type="submission" date="2020-04" db="EMBL/GenBank/DDBJ databases">
        <authorList>
            <person name="Zhang R."/>
            <person name="Schippers A."/>
        </authorList>
    </citation>
    <scope>NUCLEOTIDE SEQUENCE [LARGE SCALE GENOMIC DNA]</scope>
    <source>
        <strain evidence="11 12">DSM 109850</strain>
    </source>
</reference>
<evidence type="ECO:0000256" key="8">
    <source>
        <dbReference type="ARBA" id="ARBA00023136"/>
    </source>
</evidence>
<dbReference type="PANTHER" id="PTHR42982:SF1">
    <property type="entry name" value="SEC-INDEPENDENT PROTEIN TRANSLOCASE PROTEIN TATA"/>
    <property type="match status" value="1"/>
</dbReference>
<proteinExistence type="inferred from homology"/>
<dbReference type="GO" id="GO:0033281">
    <property type="term" value="C:TAT protein transport complex"/>
    <property type="evidence" value="ECO:0007669"/>
    <property type="project" value="UniProtKB-UniRule"/>
</dbReference>
<dbReference type="GO" id="GO:0008320">
    <property type="term" value="F:protein transmembrane transporter activity"/>
    <property type="evidence" value="ECO:0007669"/>
    <property type="project" value="UniProtKB-UniRule"/>
</dbReference>
<dbReference type="Proteomes" id="UP000533476">
    <property type="component" value="Unassembled WGS sequence"/>
</dbReference>
<comment type="subcellular location">
    <subcellularLocation>
        <location evidence="1 9">Cell membrane</location>
        <topology evidence="1 9">Single-pass membrane protein</topology>
    </subcellularLocation>
</comment>
<keyword evidence="2 9" id="KW-0813">Transport</keyword>
<feature type="region of interest" description="Disordered" evidence="10">
    <location>
        <begin position="86"/>
        <end position="117"/>
    </location>
</feature>
<evidence type="ECO:0000256" key="9">
    <source>
        <dbReference type="HAMAP-Rule" id="MF_00236"/>
    </source>
</evidence>
<dbReference type="InterPro" id="IPR003369">
    <property type="entry name" value="TatA/B/E"/>
</dbReference>
<dbReference type="Gene3D" id="1.20.5.3310">
    <property type="match status" value="1"/>
</dbReference>
<evidence type="ECO:0000256" key="5">
    <source>
        <dbReference type="ARBA" id="ARBA00022927"/>
    </source>
</evidence>
<keyword evidence="3 9" id="KW-1003">Cell membrane</keyword>
<comment type="caution">
    <text evidence="11">The sequence shown here is derived from an EMBL/GenBank/DDBJ whole genome shotgun (WGS) entry which is preliminary data.</text>
</comment>